<evidence type="ECO:0000256" key="1">
    <source>
        <dbReference type="SAM" id="Coils"/>
    </source>
</evidence>
<reference evidence="3 4" key="1">
    <citation type="submission" date="2023-04" db="EMBL/GenBank/DDBJ databases">
        <title>Genomic of Lysinibacillus capsici TSBLM.</title>
        <authorList>
            <person name="Hu X.S."/>
            <person name="Yu C.H."/>
        </authorList>
    </citation>
    <scope>NUCLEOTIDE SEQUENCE [LARGE SCALE GENOMIC DNA]</scope>
    <source>
        <strain evidence="3 4">TSBLM</strain>
    </source>
</reference>
<name>A0ABY8KP37_9BACI</name>
<dbReference type="EMBL" id="CP122283">
    <property type="protein sequence ID" value="WGF39919.1"/>
    <property type="molecule type" value="Genomic_DNA"/>
</dbReference>
<dbReference type="RefSeq" id="WP_279495580.1">
    <property type="nucleotide sequence ID" value="NZ_CP122283.1"/>
</dbReference>
<proteinExistence type="predicted"/>
<keyword evidence="2" id="KW-0812">Transmembrane</keyword>
<dbReference type="Proteomes" id="UP001244564">
    <property type="component" value="Chromosome"/>
</dbReference>
<organism evidence="3 4">
    <name type="scientific">Lysinibacillus capsici</name>
    <dbReference type="NCBI Taxonomy" id="2115968"/>
    <lineage>
        <taxon>Bacteria</taxon>
        <taxon>Bacillati</taxon>
        <taxon>Bacillota</taxon>
        <taxon>Bacilli</taxon>
        <taxon>Bacillales</taxon>
        <taxon>Bacillaceae</taxon>
        <taxon>Lysinibacillus</taxon>
    </lineage>
</organism>
<accession>A0ABY8KP37</accession>
<keyword evidence="4" id="KW-1185">Reference proteome</keyword>
<sequence length="197" mass="23335">MTQTAHALKPIVEMLNRQKAFIEQLDNINPNFQKWHLSIEHLVNSQSENLDEPLPESVYPSLNDITLEFENASYLNEEVLDVPIEVTERELSMMQDKKMTWADLTILIITIWSAIYFIYSDYASALQREEQISELKLQNELTKKQIEIDEKKLINTEQLLELEQERHEQQQRFEEKFNTFIESLEPYLTDRSPSDND</sequence>
<keyword evidence="2" id="KW-0472">Membrane</keyword>
<evidence type="ECO:0000256" key="2">
    <source>
        <dbReference type="SAM" id="Phobius"/>
    </source>
</evidence>
<protein>
    <submittedName>
        <fullName evidence="3">Uncharacterized protein</fullName>
    </submittedName>
</protein>
<feature type="transmembrane region" description="Helical" evidence="2">
    <location>
        <begin position="99"/>
        <end position="119"/>
    </location>
</feature>
<evidence type="ECO:0000313" key="4">
    <source>
        <dbReference type="Proteomes" id="UP001244564"/>
    </source>
</evidence>
<gene>
    <name evidence="3" type="ORF">QBO96_06535</name>
</gene>
<keyword evidence="1" id="KW-0175">Coiled coil</keyword>
<keyword evidence="2" id="KW-1133">Transmembrane helix</keyword>
<feature type="coiled-coil region" evidence="1">
    <location>
        <begin position="132"/>
        <end position="179"/>
    </location>
</feature>
<evidence type="ECO:0000313" key="3">
    <source>
        <dbReference type="EMBL" id="WGF39919.1"/>
    </source>
</evidence>